<feature type="compositionally biased region" description="Polar residues" evidence="4">
    <location>
        <begin position="329"/>
        <end position="354"/>
    </location>
</feature>
<gene>
    <name evidence="6" type="ORF">ODALV1_LOCUS8798</name>
</gene>
<evidence type="ECO:0000256" key="3">
    <source>
        <dbReference type="ARBA" id="ARBA00022833"/>
    </source>
</evidence>
<keyword evidence="2" id="KW-0863">Zinc-finger</keyword>
<evidence type="ECO:0000256" key="4">
    <source>
        <dbReference type="SAM" id="MobiDB-lite"/>
    </source>
</evidence>
<dbReference type="InterPro" id="IPR036236">
    <property type="entry name" value="Znf_C2H2_sf"/>
</dbReference>
<keyword evidence="7" id="KW-1185">Reference proteome</keyword>
<evidence type="ECO:0000313" key="7">
    <source>
        <dbReference type="Proteomes" id="UP001642540"/>
    </source>
</evidence>
<name>A0ABP1QA05_9HEXA</name>
<evidence type="ECO:0000313" key="6">
    <source>
        <dbReference type="EMBL" id="CAL8094508.1"/>
    </source>
</evidence>
<protein>
    <recommendedName>
        <fullName evidence="5">CHHC U11-48K-type domain-containing protein</fullName>
    </recommendedName>
</protein>
<feature type="compositionally biased region" description="Basic and acidic residues" evidence="4">
    <location>
        <begin position="100"/>
        <end position="111"/>
    </location>
</feature>
<dbReference type="PROSITE" id="PS51800">
    <property type="entry name" value="ZF_CHHC_U11_48K"/>
    <property type="match status" value="2"/>
</dbReference>
<feature type="domain" description="CHHC U11-48K-type" evidence="5">
    <location>
        <begin position="13"/>
        <end position="40"/>
    </location>
</feature>
<organism evidence="6 7">
    <name type="scientific">Orchesella dallaii</name>
    <dbReference type="NCBI Taxonomy" id="48710"/>
    <lineage>
        <taxon>Eukaryota</taxon>
        <taxon>Metazoa</taxon>
        <taxon>Ecdysozoa</taxon>
        <taxon>Arthropoda</taxon>
        <taxon>Hexapoda</taxon>
        <taxon>Collembola</taxon>
        <taxon>Entomobryomorpha</taxon>
        <taxon>Entomobryoidea</taxon>
        <taxon>Orchesellidae</taxon>
        <taxon>Orchesellinae</taxon>
        <taxon>Orchesella</taxon>
    </lineage>
</organism>
<feature type="region of interest" description="Disordered" evidence="4">
    <location>
        <begin position="222"/>
        <end position="355"/>
    </location>
</feature>
<dbReference type="SUPFAM" id="SSF57667">
    <property type="entry name" value="beta-beta-alpha zinc fingers"/>
    <property type="match status" value="1"/>
</dbReference>
<feature type="domain" description="CHHC U11-48K-type" evidence="5">
    <location>
        <begin position="53"/>
        <end position="80"/>
    </location>
</feature>
<evidence type="ECO:0000259" key="5">
    <source>
        <dbReference type="PROSITE" id="PS51800"/>
    </source>
</evidence>
<dbReference type="Proteomes" id="UP001642540">
    <property type="component" value="Unassembled WGS sequence"/>
</dbReference>
<comment type="caution">
    <text evidence="6">The sequence shown here is derived from an EMBL/GenBank/DDBJ whole genome shotgun (WGS) entry which is preliminary data.</text>
</comment>
<keyword evidence="3" id="KW-0862">Zinc</keyword>
<dbReference type="EMBL" id="CAXLJM020000027">
    <property type="protein sequence ID" value="CAL8094508.1"/>
    <property type="molecule type" value="Genomic_DNA"/>
</dbReference>
<proteinExistence type="predicted"/>
<feature type="compositionally biased region" description="Basic and acidic residues" evidence="4">
    <location>
        <begin position="252"/>
        <end position="310"/>
    </location>
</feature>
<dbReference type="Pfam" id="PF05253">
    <property type="entry name" value="zf-U11-48K"/>
    <property type="match status" value="1"/>
</dbReference>
<dbReference type="InterPro" id="IPR022776">
    <property type="entry name" value="TRM13/UPF0224_CHHC_Znf_dom"/>
</dbReference>
<feature type="region of interest" description="Disordered" evidence="4">
    <location>
        <begin position="97"/>
        <end position="155"/>
    </location>
</feature>
<sequence length="381" mass="44635">MASEFILAHGEEYVQCPYNVSHLITNARLLTHLKLCRQQYLKGMSDSKMRRVMRVCRHNAEHHIPAIEVFSHEERCPDAHSVVRHMAYHNSEEGNAAYQERQRQDSAKLDTKPSFAPKGSRGKETKPNVSNDWGLEDEDWESETTDYKPGYDPNEKLKKQPILYVPAGLPRAERKQFRKEVREKAAEVSVTGHKVEFPIGIRYEQKPDIKLLRLREDVKDERQYKHEMSDNARHSATSKKDPDNDSYYSRDGSSRDRDFSSSSYDRDRDRNQRRSSTKDRDNNHPSSSRKDPDRDSYYARNHSPDHDSYYARHPGNDYYRSEETKNERTSASSSRGTYSGKSQQMNGENKSHNTWLRHEKKEFTEDDFEGYDPFCKRGIKN</sequence>
<keyword evidence="1" id="KW-0479">Metal-binding</keyword>
<feature type="compositionally biased region" description="Basic and acidic residues" evidence="4">
    <location>
        <begin position="222"/>
        <end position="243"/>
    </location>
</feature>
<evidence type="ECO:0000256" key="1">
    <source>
        <dbReference type="ARBA" id="ARBA00022723"/>
    </source>
</evidence>
<feature type="compositionally biased region" description="Acidic residues" evidence="4">
    <location>
        <begin position="134"/>
        <end position="144"/>
    </location>
</feature>
<reference evidence="6 7" key="1">
    <citation type="submission" date="2024-08" db="EMBL/GenBank/DDBJ databases">
        <authorList>
            <person name="Cucini C."/>
            <person name="Frati F."/>
        </authorList>
    </citation>
    <scope>NUCLEOTIDE SEQUENCE [LARGE SCALE GENOMIC DNA]</scope>
</reference>
<accession>A0ABP1QA05</accession>
<evidence type="ECO:0000256" key="2">
    <source>
        <dbReference type="ARBA" id="ARBA00022771"/>
    </source>
</evidence>
<feature type="compositionally biased region" description="Basic and acidic residues" evidence="4">
    <location>
        <begin position="319"/>
        <end position="328"/>
    </location>
</feature>